<dbReference type="AlphaFoldDB" id="A0A1H8V444"/>
<gene>
    <name evidence="1" type="ORF">SAMN05216267_11053</name>
</gene>
<dbReference type="EMBL" id="FODD01000105">
    <property type="protein sequence ID" value="SEP10195.1"/>
    <property type="molecule type" value="Genomic_DNA"/>
</dbReference>
<dbReference type="STRING" id="310780.SAMN05216267_11053"/>
<name>A0A1H8V444_9ACTN</name>
<keyword evidence="2" id="KW-1185">Reference proteome</keyword>
<sequence length="90" mass="9947">MSSSEIGGRPVRGGSCFHFHRSSRRCQARRVPGVTQAVMAQPVRQVPGEGGEHGAVRPRQMWPGAELSTKDRDFVAQHEKFNVLGILRPL</sequence>
<evidence type="ECO:0000313" key="2">
    <source>
        <dbReference type="Proteomes" id="UP000181951"/>
    </source>
</evidence>
<protein>
    <submittedName>
        <fullName evidence="1">Uncharacterized protein</fullName>
    </submittedName>
</protein>
<accession>A0A1H8V444</accession>
<reference evidence="1 2" key="1">
    <citation type="submission" date="2016-10" db="EMBL/GenBank/DDBJ databases">
        <authorList>
            <person name="de Groot N.N."/>
        </authorList>
    </citation>
    <scope>NUCLEOTIDE SEQUENCE [LARGE SCALE GENOMIC DNA]</scope>
    <source>
        <strain evidence="1 2">CGMCC 4.2026</strain>
    </source>
</reference>
<dbReference type="Proteomes" id="UP000181951">
    <property type="component" value="Unassembled WGS sequence"/>
</dbReference>
<organism evidence="1 2">
    <name type="scientific">Actinacidiphila rubida</name>
    <dbReference type="NCBI Taxonomy" id="310780"/>
    <lineage>
        <taxon>Bacteria</taxon>
        <taxon>Bacillati</taxon>
        <taxon>Actinomycetota</taxon>
        <taxon>Actinomycetes</taxon>
        <taxon>Kitasatosporales</taxon>
        <taxon>Streptomycetaceae</taxon>
        <taxon>Actinacidiphila</taxon>
    </lineage>
</organism>
<evidence type="ECO:0000313" key="1">
    <source>
        <dbReference type="EMBL" id="SEP10195.1"/>
    </source>
</evidence>
<proteinExistence type="predicted"/>